<dbReference type="SUPFAM" id="SSF88874">
    <property type="entry name" value="Receptor-binding domain of short tail fibre protein gp12"/>
    <property type="match status" value="1"/>
</dbReference>
<name>A0ABT1GBE1_9GAMM</name>
<dbReference type="RefSeq" id="WP_253451269.1">
    <property type="nucleotide sequence ID" value="NZ_JALJYF010000003.1"/>
</dbReference>
<evidence type="ECO:0000313" key="2">
    <source>
        <dbReference type="EMBL" id="MCP1728644.1"/>
    </source>
</evidence>
<keyword evidence="3" id="KW-1185">Reference proteome</keyword>
<dbReference type="Gene3D" id="3.90.1340.10">
    <property type="entry name" value="Phage tail collar domain"/>
    <property type="match status" value="1"/>
</dbReference>
<dbReference type="EMBL" id="JALJYF010000003">
    <property type="protein sequence ID" value="MCP1728644.1"/>
    <property type="molecule type" value="Genomic_DNA"/>
</dbReference>
<proteinExistence type="predicted"/>
<dbReference type="Pfam" id="PF07484">
    <property type="entry name" value="Collar"/>
    <property type="match status" value="1"/>
</dbReference>
<dbReference type="Proteomes" id="UP001523550">
    <property type="component" value="Unassembled WGS sequence"/>
</dbReference>
<protein>
    <submittedName>
        <fullName evidence="2">Microcystin-dependent protein</fullName>
    </submittedName>
</protein>
<accession>A0ABT1GBE1</accession>
<organism evidence="2 3">
    <name type="scientific">Natronospira proteinivora</name>
    <dbReference type="NCBI Taxonomy" id="1807133"/>
    <lineage>
        <taxon>Bacteria</taxon>
        <taxon>Pseudomonadati</taxon>
        <taxon>Pseudomonadota</taxon>
        <taxon>Gammaproteobacteria</taxon>
        <taxon>Natronospirales</taxon>
        <taxon>Natronospiraceae</taxon>
        <taxon>Natronospira</taxon>
    </lineage>
</organism>
<dbReference type="InterPro" id="IPR011083">
    <property type="entry name" value="Phage_tail_collar_dom"/>
</dbReference>
<feature type="domain" description="Phage tail collar" evidence="1">
    <location>
        <begin position="6"/>
        <end position="62"/>
    </location>
</feature>
<evidence type="ECO:0000259" key="1">
    <source>
        <dbReference type="Pfam" id="PF07484"/>
    </source>
</evidence>
<comment type="caution">
    <text evidence="2">The sequence shown here is derived from an EMBL/GenBank/DDBJ whole genome shotgun (WGS) entry which is preliminary data.</text>
</comment>
<dbReference type="CDD" id="cd22641">
    <property type="entry name" value="C24-like"/>
    <property type="match status" value="1"/>
</dbReference>
<reference evidence="2 3" key="1">
    <citation type="submission" date="2022-03" db="EMBL/GenBank/DDBJ databases">
        <title>Genomic Encyclopedia of Type Strains, Phase III (KMG-III): the genomes of soil and plant-associated and newly described type strains.</title>
        <authorList>
            <person name="Whitman W."/>
        </authorList>
    </citation>
    <scope>NUCLEOTIDE SEQUENCE [LARGE SCALE GENOMIC DNA]</scope>
    <source>
        <strain evidence="2 3">BSker1</strain>
    </source>
</reference>
<dbReference type="InterPro" id="IPR037053">
    <property type="entry name" value="Phage_tail_collar_dom_sf"/>
</dbReference>
<gene>
    <name evidence="2" type="ORF">J2T60_002658</name>
</gene>
<evidence type="ECO:0000313" key="3">
    <source>
        <dbReference type="Proteomes" id="UP001523550"/>
    </source>
</evidence>
<sequence length="168" mass="17719">MDQFVGEIRMFAGDFAPDGWLICDGQLLPIAQYEVLFVLLGTTYGGDGQTTFGLPDLRGRVPVHPGNQYAAGQVGGQETVSLTSNQLPAHDHAMNVSQESASASDPAGRLMAAKTGGPDLYSETQSASADFSPNALQAVGGAQPHNNMMPFQVLNFIIASVGMYPTQD</sequence>